<dbReference type="AlphaFoldDB" id="A0A0M2Q0D2"/>
<dbReference type="Proteomes" id="UP000034681">
    <property type="component" value="Unassembled WGS sequence"/>
</dbReference>
<reference evidence="1" key="1">
    <citation type="submission" date="2012-04" db="EMBL/GenBank/DDBJ databases">
        <authorList>
            <person name="Borisov I.G."/>
            <person name="Ivanikova N.V."/>
            <person name="Pinevich A.V."/>
        </authorList>
    </citation>
    <scope>NUCLEOTIDE SEQUENCE</scope>
    <source>
        <strain evidence="1">CALU 1027</strain>
    </source>
</reference>
<evidence type="ECO:0000313" key="2">
    <source>
        <dbReference type="Proteomes" id="UP000034681"/>
    </source>
</evidence>
<organism evidence="1 2">
    <name type="scientific">Prochlorothrix hollandica PCC 9006 = CALU 1027</name>
    <dbReference type="NCBI Taxonomy" id="317619"/>
    <lineage>
        <taxon>Bacteria</taxon>
        <taxon>Bacillati</taxon>
        <taxon>Cyanobacteriota</taxon>
        <taxon>Cyanophyceae</taxon>
        <taxon>Prochlorotrichales</taxon>
        <taxon>Prochlorotrichaceae</taxon>
        <taxon>Prochlorothrix</taxon>
    </lineage>
</organism>
<comment type="caution">
    <text evidence="1">The sequence shown here is derived from an EMBL/GenBank/DDBJ whole genome shotgun (WGS) entry which is preliminary data.</text>
</comment>
<sequence length="211" mass="24647">MLDEEAFFADRDARFHALDMEIKSLDFEYVGASRYRDLTTTSHFCLYANHTTRTVATLIVMTTESKTLTYAEFSQRCGDEVIVGVCNADQVSIYPRLPIKVMLRDPKIDRMEELYAMLLRLRDALGRYPMALPLDRDRYFQVVEEFVERESDELVKLGYCQAAIDEAGRRSLTVKGAYLLSWKLLFPGNVIKGWSDRWYKHQMLSGRRQFR</sequence>
<accession>A0A0M2Q0D2</accession>
<name>A0A0M2Q0D2_PROHO</name>
<keyword evidence="2" id="KW-1185">Reference proteome</keyword>
<protein>
    <submittedName>
        <fullName evidence="1">Uncharacterized protein</fullName>
    </submittedName>
</protein>
<proteinExistence type="predicted"/>
<gene>
    <name evidence="1" type="ORF">PROH_10195</name>
</gene>
<evidence type="ECO:0000313" key="1">
    <source>
        <dbReference type="EMBL" id="KKJ00102.1"/>
    </source>
</evidence>
<dbReference type="EMBL" id="AJTX02000004">
    <property type="protein sequence ID" value="KKJ00102.1"/>
    <property type="molecule type" value="Genomic_DNA"/>
</dbReference>